<comment type="subcellular location">
    <subcellularLocation>
        <location evidence="2">Cytoplasm</location>
    </subcellularLocation>
    <subcellularLocation>
        <location evidence="1">Nucleus</location>
    </subcellularLocation>
</comment>
<evidence type="ECO:0000259" key="8">
    <source>
        <dbReference type="PROSITE" id="PS50250"/>
    </source>
</evidence>
<keyword evidence="6" id="KW-0539">Nucleus</keyword>
<keyword evidence="4" id="KW-0963">Cytoplasm</keyword>
<dbReference type="SUPFAM" id="SSF46785">
    <property type="entry name" value="Winged helix' DNA-binding domain"/>
    <property type="match status" value="1"/>
</dbReference>
<keyword evidence="10" id="KW-1185">Reference proteome</keyword>
<comment type="similarity">
    <text evidence="3">Belongs to the CSN1 family.</text>
</comment>
<dbReference type="Pfam" id="PF10602">
    <property type="entry name" value="RPN7"/>
    <property type="match status" value="1"/>
</dbReference>
<dbReference type="EMBL" id="NBSH01000005">
    <property type="protein sequence ID" value="ORX38038.1"/>
    <property type="molecule type" value="Genomic_DNA"/>
</dbReference>
<dbReference type="Gene3D" id="1.25.40.570">
    <property type="match status" value="1"/>
</dbReference>
<evidence type="ECO:0000313" key="10">
    <source>
        <dbReference type="Proteomes" id="UP000193218"/>
    </source>
</evidence>
<dbReference type="InterPro" id="IPR036390">
    <property type="entry name" value="WH_DNA-bd_sf"/>
</dbReference>
<dbReference type="GeneID" id="33555592"/>
<evidence type="ECO:0000313" key="9">
    <source>
        <dbReference type="EMBL" id="ORX38038.1"/>
    </source>
</evidence>
<comment type="caution">
    <text evidence="9">The sequence shown here is derived from an EMBL/GenBank/DDBJ whole genome shotgun (WGS) entry which is preliminary data.</text>
</comment>
<proteinExistence type="inferred from homology"/>
<name>A0A1Y1UIZ9_9TREE</name>
<dbReference type="InterPro" id="IPR019585">
    <property type="entry name" value="Rpn7/CSN1"/>
</dbReference>
<dbReference type="InterPro" id="IPR000717">
    <property type="entry name" value="PCI_dom"/>
</dbReference>
<feature type="domain" description="PCI" evidence="8">
    <location>
        <begin position="278"/>
        <end position="466"/>
    </location>
</feature>
<feature type="region of interest" description="Disordered" evidence="7">
    <location>
        <begin position="503"/>
        <end position="562"/>
    </location>
</feature>
<dbReference type="SMART" id="SM00088">
    <property type="entry name" value="PINT"/>
    <property type="match status" value="1"/>
</dbReference>
<evidence type="ECO:0000256" key="7">
    <source>
        <dbReference type="SAM" id="MobiDB-lite"/>
    </source>
</evidence>
<dbReference type="PANTHER" id="PTHR14145:SF2">
    <property type="entry name" value="COP9 SIGNALOSOME COMPLEX SUBUNIT 1"/>
    <property type="match status" value="1"/>
</dbReference>
<dbReference type="STRING" id="4999.A0A1Y1UIZ9"/>
<organism evidence="9 10">
    <name type="scientific">Kockovaella imperatae</name>
    <dbReference type="NCBI Taxonomy" id="4999"/>
    <lineage>
        <taxon>Eukaryota</taxon>
        <taxon>Fungi</taxon>
        <taxon>Dikarya</taxon>
        <taxon>Basidiomycota</taxon>
        <taxon>Agaricomycotina</taxon>
        <taxon>Tremellomycetes</taxon>
        <taxon>Tremellales</taxon>
        <taxon>Cuniculitremaceae</taxon>
        <taxon>Kockovaella</taxon>
    </lineage>
</organism>
<dbReference type="GO" id="GO:0008180">
    <property type="term" value="C:COP9 signalosome"/>
    <property type="evidence" value="ECO:0007669"/>
    <property type="project" value="UniProtKB-KW"/>
</dbReference>
<evidence type="ECO:0000256" key="1">
    <source>
        <dbReference type="ARBA" id="ARBA00004123"/>
    </source>
</evidence>
<sequence length="562" mass="61529">MDDHDTVFGEAGPSKAAFNDAKASTESLGAIDPDSFDTMVYEGTYKGRALITRYLHMSKVSSRQPSHPALAKIACLKLYPMIKDQTLDHKSYLNVMTKLHGICAGRSSAGTGAGMEVDGGSGQSEEMGVPDMEWVEETMEKERKEAAVLDVDLRGYMSNLIKESIRLTYLATAELAIKAGNFNGAIMNYTASREYSTSPQHHLDLGLGILETSLSFNYLSSLPGQIPRLETYLDRLYPAAGSSTTRTGADPSIITAGEVRENREREARGMSTRRKIGVKIRVAKGLVALGNKDYDRTGREFSQVGEDGGLGDWEGQVISTSDMCLVTALCVLATGSRDRIRQELLDRSSFRIGLDDTQGWILDLVRAFMDAQYGQVSSTLAKHEPFFLLTPFLYPHTQILINLIKSRSIVQYIEPFSSIRIDTMATAFGLSVANTLETIESLIKDGKVRGRIDLIDMVLTISSVDLRAQVYDRAFAVGKTILPQTHGALIRMKLHEAGINVDPRVHSNESKSPSAPLTAPLMGPTDSTDNLETAEGFHDAPEQFGFQDDDTMKDLSSDGEVA</sequence>
<evidence type="ECO:0000256" key="3">
    <source>
        <dbReference type="ARBA" id="ARBA00008793"/>
    </source>
</evidence>
<reference evidence="9 10" key="1">
    <citation type="submission" date="2017-03" db="EMBL/GenBank/DDBJ databases">
        <title>Widespread Adenine N6-methylation of Active Genes in Fungi.</title>
        <authorList>
            <consortium name="DOE Joint Genome Institute"/>
            <person name="Mondo S.J."/>
            <person name="Dannebaum R.O."/>
            <person name="Kuo R.C."/>
            <person name="Louie K.B."/>
            <person name="Bewick A.J."/>
            <person name="Labutti K."/>
            <person name="Haridas S."/>
            <person name="Kuo A."/>
            <person name="Salamov A."/>
            <person name="Ahrendt S.R."/>
            <person name="Lau R."/>
            <person name="Bowen B.P."/>
            <person name="Lipzen A."/>
            <person name="Sullivan W."/>
            <person name="Andreopoulos W.B."/>
            <person name="Clum A."/>
            <person name="Lindquist E."/>
            <person name="Daum C."/>
            <person name="Northen T.R."/>
            <person name="Ramamoorthy G."/>
            <person name="Schmitz R.J."/>
            <person name="Gryganskyi A."/>
            <person name="Culley D."/>
            <person name="Magnuson J."/>
            <person name="James T.Y."/>
            <person name="O'Malley M.A."/>
            <person name="Stajich J.E."/>
            <person name="Spatafora J.W."/>
            <person name="Visel A."/>
            <person name="Grigoriev I.V."/>
        </authorList>
    </citation>
    <scope>NUCLEOTIDE SEQUENCE [LARGE SCALE GENOMIC DNA]</scope>
    <source>
        <strain evidence="9 10">NRRL Y-17943</strain>
    </source>
</reference>
<accession>A0A1Y1UIZ9</accession>
<dbReference type="GO" id="GO:0005737">
    <property type="term" value="C:cytoplasm"/>
    <property type="evidence" value="ECO:0007669"/>
    <property type="project" value="UniProtKB-SubCell"/>
</dbReference>
<dbReference type="PROSITE" id="PS50250">
    <property type="entry name" value="PCI"/>
    <property type="match status" value="1"/>
</dbReference>
<dbReference type="RefSeq" id="XP_021872025.1">
    <property type="nucleotide sequence ID" value="XM_022013784.1"/>
</dbReference>
<dbReference type="InterPro" id="IPR045135">
    <property type="entry name" value="Rpn7_N"/>
</dbReference>
<dbReference type="Proteomes" id="UP000193218">
    <property type="component" value="Unassembled WGS sequence"/>
</dbReference>
<evidence type="ECO:0000256" key="6">
    <source>
        <dbReference type="ARBA" id="ARBA00023242"/>
    </source>
</evidence>
<protein>
    <submittedName>
        <fullName evidence="9">Cop9 signalosome complex subunit 1</fullName>
    </submittedName>
</protein>
<keyword evidence="5" id="KW-0736">Signalosome</keyword>
<dbReference type="OrthoDB" id="422427at2759"/>
<evidence type="ECO:0000256" key="5">
    <source>
        <dbReference type="ARBA" id="ARBA00022790"/>
    </source>
</evidence>
<evidence type="ECO:0000256" key="4">
    <source>
        <dbReference type="ARBA" id="ARBA00022490"/>
    </source>
</evidence>
<gene>
    <name evidence="9" type="ORF">BD324DRAFT_590063</name>
</gene>
<dbReference type="Pfam" id="PF01399">
    <property type="entry name" value="PCI"/>
    <property type="match status" value="1"/>
</dbReference>
<dbReference type="PANTHER" id="PTHR14145">
    <property type="entry name" value="26S PROTESOME SUBUNIT 6"/>
    <property type="match status" value="1"/>
</dbReference>
<evidence type="ECO:0000256" key="2">
    <source>
        <dbReference type="ARBA" id="ARBA00004496"/>
    </source>
</evidence>
<dbReference type="FunCoup" id="A0A1Y1UIZ9">
    <property type="interactions" value="520"/>
</dbReference>
<dbReference type="AlphaFoldDB" id="A0A1Y1UIZ9"/>
<dbReference type="InParanoid" id="A0A1Y1UIZ9"/>